<dbReference type="Pfam" id="PF13440">
    <property type="entry name" value="Polysacc_synt_3"/>
    <property type="match status" value="1"/>
</dbReference>
<proteinExistence type="inferred from homology"/>
<dbReference type="PANTHER" id="PTHR30250">
    <property type="entry name" value="PST FAMILY PREDICTED COLANIC ACID TRANSPORTER"/>
    <property type="match status" value="1"/>
</dbReference>
<feature type="transmembrane region" description="Helical" evidence="7">
    <location>
        <begin position="114"/>
        <end position="134"/>
    </location>
</feature>
<feature type="transmembrane region" description="Helical" evidence="7">
    <location>
        <begin position="447"/>
        <end position="469"/>
    </location>
</feature>
<accession>A0A3Q9BNF4</accession>
<evidence type="ECO:0000256" key="4">
    <source>
        <dbReference type="ARBA" id="ARBA00022692"/>
    </source>
</evidence>
<keyword evidence="4 7" id="KW-0812">Transmembrane</keyword>
<feature type="transmembrane region" description="Helical" evidence="7">
    <location>
        <begin position="319"/>
        <end position="337"/>
    </location>
</feature>
<comment type="subcellular location">
    <subcellularLocation>
        <location evidence="1">Cell membrane</location>
        <topology evidence="1">Multi-pass membrane protein</topology>
    </subcellularLocation>
</comment>
<dbReference type="PANTHER" id="PTHR30250:SF10">
    <property type="entry name" value="LIPOPOLYSACCHARIDE BIOSYNTHESIS PROTEIN WZXC"/>
    <property type="match status" value="1"/>
</dbReference>
<keyword evidence="3" id="KW-1003">Cell membrane</keyword>
<evidence type="ECO:0000256" key="6">
    <source>
        <dbReference type="ARBA" id="ARBA00023136"/>
    </source>
</evidence>
<sequence length="504" mass="54638">MSLAARTKNAIKWSAIGTIARYGLQLGAQIVLARLLGADSYGLFAMGMIVMTFSNFLADFGFAWGLVQNQNLREEDIRFAFTWQLIFGSVVAVGVYLLAPTVAAYFNEPRLELIVRWLSLACVINAVSTPSTNLLRRNLDFRTINIIQVSSYTIGYLLIGVPLAFSGAGVWSLVAAWLSQAVCGLVFTLVRRPHSVRPLFWYDGASALSGIGFTVFVTNILNWFLNNIDRVLLGRFLNAQAVGLYSVGYNLAITPNAFFLGALQPAFLSAGAKLQTEPGRLRAAYLSVIGLVWVLITPMFVMFAMLADDLVALLYGPKWVFSGQVLFTLALAMPAYITWGMSTPILWNTNRKHFESLLQLPILLLAGAAFYALASQGVAMVALIAAASLWARAIVIMSAACFQLKFGISDLLPFALRGLLMSLVAVVGTYAGLALSHAVGANHLLTLTLTGLFGSGLLIAVVVACPDILGRAVLDMLMRFSPAQFRPIISKLTPKFRQGAMKDA</sequence>
<evidence type="ECO:0000256" key="2">
    <source>
        <dbReference type="ARBA" id="ARBA00007430"/>
    </source>
</evidence>
<feature type="transmembrane region" description="Helical" evidence="7">
    <location>
        <begin position="380"/>
        <end position="402"/>
    </location>
</feature>
<evidence type="ECO:0000256" key="3">
    <source>
        <dbReference type="ARBA" id="ARBA00022475"/>
    </source>
</evidence>
<name>A0A3Q9BNF4_9BURK</name>
<dbReference type="KEGG" id="upv:EJN92_02295"/>
<evidence type="ECO:0000313" key="9">
    <source>
        <dbReference type="Proteomes" id="UP000275663"/>
    </source>
</evidence>
<feature type="transmembrane region" description="Helical" evidence="7">
    <location>
        <begin position="414"/>
        <end position="435"/>
    </location>
</feature>
<feature type="transmembrane region" description="Helical" evidence="7">
    <location>
        <begin position="79"/>
        <end position="99"/>
    </location>
</feature>
<dbReference type="OrthoDB" id="8538786at2"/>
<protein>
    <submittedName>
        <fullName evidence="8">Lipopolysaccharide biosynthesis protein</fullName>
    </submittedName>
</protein>
<dbReference type="CDD" id="cd13127">
    <property type="entry name" value="MATE_tuaB_like"/>
    <property type="match status" value="1"/>
</dbReference>
<keyword evidence="5 7" id="KW-1133">Transmembrane helix</keyword>
<dbReference type="RefSeq" id="WP_126126346.1">
    <property type="nucleotide sequence ID" value="NZ_CP034464.1"/>
</dbReference>
<dbReference type="InterPro" id="IPR050833">
    <property type="entry name" value="Poly_Biosynth_Transport"/>
</dbReference>
<evidence type="ECO:0000256" key="1">
    <source>
        <dbReference type="ARBA" id="ARBA00004651"/>
    </source>
</evidence>
<feature type="transmembrane region" description="Helical" evidence="7">
    <location>
        <begin position="357"/>
        <end position="374"/>
    </location>
</feature>
<evidence type="ECO:0000313" key="8">
    <source>
        <dbReference type="EMBL" id="AZP10947.1"/>
    </source>
</evidence>
<keyword evidence="9" id="KW-1185">Reference proteome</keyword>
<dbReference type="AlphaFoldDB" id="A0A3Q9BNF4"/>
<keyword evidence="6 7" id="KW-0472">Membrane</keyword>
<feature type="transmembrane region" description="Helical" evidence="7">
    <location>
        <begin position="284"/>
        <end position="307"/>
    </location>
</feature>
<reference evidence="8 9" key="1">
    <citation type="journal article" date="2011" name="Int. J. Syst. Evol. Microbiol.">
        <title>Description of Undibacterium oligocarboniphilum sp. nov., isolated from purified water, and Undibacterium pigrum strain CCUG 49012 as the type strain of Undibacterium parvum sp. nov., and emended descriptions of the genus Undibacterium and the species Undibacterium pigrum.</title>
        <authorList>
            <person name="Eder W."/>
            <person name="Wanner G."/>
            <person name="Ludwig W."/>
            <person name="Busse H.J."/>
            <person name="Ziemke-Kageler F."/>
            <person name="Lang E."/>
        </authorList>
    </citation>
    <scope>NUCLEOTIDE SEQUENCE [LARGE SCALE GENOMIC DNA]</scope>
    <source>
        <strain evidence="8 9">DSM 23061</strain>
    </source>
</reference>
<comment type="similarity">
    <text evidence="2">Belongs to the polysaccharide synthase family.</text>
</comment>
<evidence type="ECO:0000256" key="7">
    <source>
        <dbReference type="SAM" id="Phobius"/>
    </source>
</evidence>
<feature type="transmembrane region" description="Helical" evidence="7">
    <location>
        <begin position="199"/>
        <end position="224"/>
    </location>
</feature>
<dbReference type="GO" id="GO:0005886">
    <property type="term" value="C:plasma membrane"/>
    <property type="evidence" value="ECO:0007669"/>
    <property type="project" value="UniProtKB-SubCell"/>
</dbReference>
<evidence type="ECO:0000256" key="5">
    <source>
        <dbReference type="ARBA" id="ARBA00022989"/>
    </source>
</evidence>
<organism evidence="8 9">
    <name type="scientific">Undibacterium parvum</name>
    <dbReference type="NCBI Taxonomy" id="401471"/>
    <lineage>
        <taxon>Bacteria</taxon>
        <taxon>Pseudomonadati</taxon>
        <taxon>Pseudomonadota</taxon>
        <taxon>Betaproteobacteria</taxon>
        <taxon>Burkholderiales</taxon>
        <taxon>Oxalobacteraceae</taxon>
        <taxon>Undibacterium</taxon>
    </lineage>
</organism>
<dbReference type="EMBL" id="CP034464">
    <property type="protein sequence ID" value="AZP10947.1"/>
    <property type="molecule type" value="Genomic_DNA"/>
</dbReference>
<feature type="transmembrane region" description="Helical" evidence="7">
    <location>
        <begin position="41"/>
        <end position="67"/>
    </location>
</feature>
<dbReference type="Proteomes" id="UP000275663">
    <property type="component" value="Chromosome"/>
</dbReference>
<gene>
    <name evidence="8" type="ORF">EJN92_02295</name>
</gene>
<feature type="transmembrane region" description="Helical" evidence="7">
    <location>
        <begin position="244"/>
        <end position="263"/>
    </location>
</feature>